<evidence type="ECO:0000313" key="6">
    <source>
        <dbReference type="EMBL" id="MDM4014016.1"/>
    </source>
</evidence>
<gene>
    <name evidence="6" type="ORF">QTN89_01155</name>
</gene>
<evidence type="ECO:0000256" key="1">
    <source>
        <dbReference type="ARBA" id="ARBA00023015"/>
    </source>
</evidence>
<keyword evidence="7" id="KW-1185">Reference proteome</keyword>
<accession>A0ABT7PC43</accession>
<dbReference type="Gene3D" id="1.10.1740.10">
    <property type="match status" value="1"/>
</dbReference>
<evidence type="ECO:0000256" key="4">
    <source>
        <dbReference type="ARBA" id="ARBA00023163"/>
    </source>
</evidence>
<dbReference type="RefSeq" id="WP_149495108.1">
    <property type="nucleotide sequence ID" value="NZ_CP141221.1"/>
</dbReference>
<dbReference type="PANTHER" id="PTHR43133">
    <property type="entry name" value="RNA POLYMERASE ECF-TYPE SIGMA FACTO"/>
    <property type="match status" value="1"/>
</dbReference>
<feature type="domain" description="RNA polymerase sigma-70 region 2" evidence="5">
    <location>
        <begin position="27"/>
        <end position="96"/>
    </location>
</feature>
<sequence>MTNPETRPSLIVRLPDHSDQAAWWSFVELYEPFLRHFARRRGVPESHLNDAIQQILLAIAKSVEKFVDDGKAASFRRWMATVARHEVMKYMTKIRRHVAPTGGSESLRGLESVADDSELSDQYEHELIVWAATKIRDEFSESSWQAFWQTVICQRPVDDVARELKLSRGAIYMARARILKRIRGQVEEVMQ</sequence>
<evidence type="ECO:0000256" key="3">
    <source>
        <dbReference type="ARBA" id="ARBA00023125"/>
    </source>
</evidence>
<proteinExistence type="predicted"/>
<dbReference type="InterPro" id="IPR013325">
    <property type="entry name" value="RNA_pol_sigma_r2"/>
</dbReference>
<dbReference type="EMBL" id="JASZZN010000001">
    <property type="protein sequence ID" value="MDM4014016.1"/>
    <property type="molecule type" value="Genomic_DNA"/>
</dbReference>
<evidence type="ECO:0000313" key="7">
    <source>
        <dbReference type="Proteomes" id="UP001239462"/>
    </source>
</evidence>
<protein>
    <submittedName>
        <fullName evidence="6">Sigma-70 family RNA polymerase sigma factor</fullName>
    </submittedName>
</protein>
<name>A0ABT7PC43_9BACT</name>
<dbReference type="InterPro" id="IPR014284">
    <property type="entry name" value="RNA_pol_sigma-70_dom"/>
</dbReference>
<keyword evidence="3" id="KW-0238">DNA-binding</keyword>
<evidence type="ECO:0000259" key="5">
    <source>
        <dbReference type="Pfam" id="PF04542"/>
    </source>
</evidence>
<dbReference type="SUPFAM" id="SSF88946">
    <property type="entry name" value="Sigma2 domain of RNA polymerase sigma factors"/>
    <property type="match status" value="1"/>
</dbReference>
<reference evidence="6 7" key="1">
    <citation type="submission" date="2023-06" db="EMBL/GenBank/DDBJ databases">
        <title>Roseiconus lacunae JC819 isolated from Gulf of Mannar region, Tamil Nadu.</title>
        <authorList>
            <person name="Pk S."/>
            <person name="Ch S."/>
            <person name="Ch V.R."/>
        </authorList>
    </citation>
    <scope>NUCLEOTIDE SEQUENCE [LARGE SCALE GENOMIC DNA]</scope>
    <source>
        <strain evidence="6 7">JC819</strain>
    </source>
</reference>
<comment type="caution">
    <text evidence="6">The sequence shown here is derived from an EMBL/GenBank/DDBJ whole genome shotgun (WGS) entry which is preliminary data.</text>
</comment>
<dbReference type="NCBIfam" id="TIGR02937">
    <property type="entry name" value="sigma70-ECF"/>
    <property type="match status" value="1"/>
</dbReference>
<keyword evidence="2" id="KW-0731">Sigma factor</keyword>
<dbReference type="InterPro" id="IPR007627">
    <property type="entry name" value="RNA_pol_sigma70_r2"/>
</dbReference>
<dbReference type="InterPro" id="IPR039425">
    <property type="entry name" value="RNA_pol_sigma-70-like"/>
</dbReference>
<keyword evidence="1" id="KW-0805">Transcription regulation</keyword>
<organism evidence="6 7">
    <name type="scientific">Roseiconus lacunae</name>
    <dbReference type="NCBI Taxonomy" id="2605694"/>
    <lineage>
        <taxon>Bacteria</taxon>
        <taxon>Pseudomonadati</taxon>
        <taxon>Planctomycetota</taxon>
        <taxon>Planctomycetia</taxon>
        <taxon>Pirellulales</taxon>
        <taxon>Pirellulaceae</taxon>
        <taxon>Roseiconus</taxon>
    </lineage>
</organism>
<dbReference type="Proteomes" id="UP001239462">
    <property type="component" value="Unassembled WGS sequence"/>
</dbReference>
<dbReference type="PANTHER" id="PTHR43133:SF8">
    <property type="entry name" value="RNA POLYMERASE SIGMA FACTOR HI_1459-RELATED"/>
    <property type="match status" value="1"/>
</dbReference>
<keyword evidence="4" id="KW-0804">Transcription</keyword>
<evidence type="ECO:0000256" key="2">
    <source>
        <dbReference type="ARBA" id="ARBA00023082"/>
    </source>
</evidence>
<dbReference type="Pfam" id="PF04542">
    <property type="entry name" value="Sigma70_r2"/>
    <property type="match status" value="1"/>
</dbReference>